<evidence type="ECO:0000313" key="2">
    <source>
        <dbReference type="EMBL" id="ORC90533.1"/>
    </source>
</evidence>
<dbReference type="AlphaFoldDB" id="A0A1X0P1F6"/>
<dbReference type="VEuPathDB" id="TriTrypDB:TM35_000083310"/>
<keyword evidence="3" id="KW-1185">Reference proteome</keyword>
<feature type="region of interest" description="Disordered" evidence="1">
    <location>
        <begin position="1"/>
        <end position="21"/>
    </location>
</feature>
<reference evidence="2 3" key="1">
    <citation type="submission" date="2017-03" db="EMBL/GenBank/DDBJ databases">
        <title>An alternative strategy for trypanosome survival in the mammalian bloodstream revealed through genome and transcriptome analysis of the ubiquitous bovine parasite Trypanosoma (Megatrypanum) theileri.</title>
        <authorList>
            <person name="Kelly S."/>
            <person name="Ivens A."/>
            <person name="Mott A."/>
            <person name="O'Neill E."/>
            <person name="Emms D."/>
            <person name="Macleod O."/>
            <person name="Voorheis P."/>
            <person name="Matthews J."/>
            <person name="Matthews K."/>
            <person name="Carrington M."/>
        </authorList>
    </citation>
    <scope>NUCLEOTIDE SEQUENCE [LARGE SCALE GENOMIC DNA]</scope>
    <source>
        <strain evidence="2">Edinburgh</strain>
    </source>
</reference>
<feature type="compositionally biased region" description="Low complexity" evidence="1">
    <location>
        <begin position="96"/>
        <end position="105"/>
    </location>
</feature>
<accession>A0A1X0P1F6</accession>
<name>A0A1X0P1F6_9TRYP</name>
<proteinExistence type="predicted"/>
<dbReference type="Proteomes" id="UP000192257">
    <property type="component" value="Unassembled WGS sequence"/>
</dbReference>
<evidence type="ECO:0000313" key="3">
    <source>
        <dbReference type="Proteomes" id="UP000192257"/>
    </source>
</evidence>
<dbReference type="OrthoDB" id="252606at2759"/>
<organism evidence="2 3">
    <name type="scientific">Trypanosoma theileri</name>
    <dbReference type="NCBI Taxonomy" id="67003"/>
    <lineage>
        <taxon>Eukaryota</taxon>
        <taxon>Discoba</taxon>
        <taxon>Euglenozoa</taxon>
        <taxon>Kinetoplastea</taxon>
        <taxon>Metakinetoplastina</taxon>
        <taxon>Trypanosomatida</taxon>
        <taxon>Trypanosomatidae</taxon>
        <taxon>Trypanosoma</taxon>
    </lineage>
</organism>
<dbReference type="GeneID" id="39983976"/>
<dbReference type="EMBL" id="NBCO01000008">
    <property type="protein sequence ID" value="ORC90533.1"/>
    <property type="molecule type" value="Genomic_DNA"/>
</dbReference>
<feature type="compositionally biased region" description="Polar residues" evidence="1">
    <location>
        <begin position="304"/>
        <end position="314"/>
    </location>
</feature>
<feature type="region of interest" description="Disordered" evidence="1">
    <location>
        <begin position="224"/>
        <end position="252"/>
    </location>
</feature>
<dbReference type="RefSeq" id="XP_028884599.1">
    <property type="nucleotide sequence ID" value="XM_029024196.1"/>
</dbReference>
<gene>
    <name evidence="2" type="ORF">TM35_000083310</name>
</gene>
<feature type="region of interest" description="Disordered" evidence="1">
    <location>
        <begin position="277"/>
        <end position="332"/>
    </location>
</feature>
<evidence type="ECO:0000256" key="1">
    <source>
        <dbReference type="SAM" id="MobiDB-lite"/>
    </source>
</evidence>
<feature type="compositionally biased region" description="Basic and acidic residues" evidence="1">
    <location>
        <begin position="161"/>
        <end position="177"/>
    </location>
</feature>
<sequence length="360" mass="39687">MSLFDDDLSSSVSSCENETVEDDCNLKCKQNGVESLPGVAGGLGAKTVGSSGIRFEGLSRFTLTVDEKKRAEERWRMEVAGSSLLRAAGTGGGNSGSNPPHSGGSRFSSSIAEALQLRKEATEALRMRRIQKQRQEELKDEELVKKDREVGVFVTPEYMEALRRQKDPHHFSEKDEVGGVNVNKSDENKGQEDEEDDPLEKYLQQLEERRSTTGLHSVSLNSSACVRKGTEEHEGMVSIPGEQEEESVVSSMNHVTATGKNHDVTFNGAASSSSLIPNLTTGIEEGGTLPTHDGSRSDEFYPNNVRQSSAMASESKNEVRPEDALREAREIRKRRRVDLPFIQAATERFITRALERLEAN</sequence>
<feature type="region of interest" description="Disordered" evidence="1">
    <location>
        <begin position="86"/>
        <end position="109"/>
    </location>
</feature>
<feature type="region of interest" description="Disordered" evidence="1">
    <location>
        <begin position="161"/>
        <end position="199"/>
    </location>
</feature>
<protein>
    <submittedName>
        <fullName evidence="2">Uncharacterized protein</fullName>
    </submittedName>
</protein>
<feature type="compositionally biased region" description="Basic and acidic residues" evidence="1">
    <location>
        <begin position="315"/>
        <end position="330"/>
    </location>
</feature>
<comment type="caution">
    <text evidence="2">The sequence shown here is derived from an EMBL/GenBank/DDBJ whole genome shotgun (WGS) entry which is preliminary data.</text>
</comment>